<evidence type="ECO:0000313" key="3">
    <source>
        <dbReference type="Proteomes" id="UP000593571"/>
    </source>
</evidence>
<evidence type="ECO:0000313" key="2">
    <source>
        <dbReference type="EMBL" id="KAF6439846.1"/>
    </source>
</evidence>
<dbReference type="GO" id="GO:0003743">
    <property type="term" value="F:translation initiation factor activity"/>
    <property type="evidence" value="ECO:0007669"/>
    <property type="project" value="UniProtKB-KW"/>
</dbReference>
<evidence type="ECO:0000256" key="1">
    <source>
        <dbReference type="SAM" id="MobiDB-lite"/>
    </source>
</evidence>
<keyword evidence="2" id="KW-0396">Initiation factor</keyword>
<comment type="caution">
    <text evidence="2">The sequence shown here is derived from an EMBL/GenBank/DDBJ whole genome shotgun (WGS) entry which is preliminary data.</text>
</comment>
<organism evidence="2 3">
    <name type="scientific">Rousettus aegyptiacus</name>
    <name type="common">Egyptian fruit bat</name>
    <name type="synonym">Pteropus aegyptiacus</name>
    <dbReference type="NCBI Taxonomy" id="9407"/>
    <lineage>
        <taxon>Eukaryota</taxon>
        <taxon>Metazoa</taxon>
        <taxon>Chordata</taxon>
        <taxon>Craniata</taxon>
        <taxon>Vertebrata</taxon>
        <taxon>Euteleostomi</taxon>
        <taxon>Mammalia</taxon>
        <taxon>Eutheria</taxon>
        <taxon>Laurasiatheria</taxon>
        <taxon>Chiroptera</taxon>
        <taxon>Yinpterochiroptera</taxon>
        <taxon>Pteropodoidea</taxon>
        <taxon>Pteropodidae</taxon>
        <taxon>Rousettinae</taxon>
        <taxon>Rousettus</taxon>
    </lineage>
</organism>
<sequence>MLGLAWVPGPRLPPIPSVDKRLPGRRSLQRPLPRSQRTLQMCPRWISGERSPKKRLPGGVMKRLMVRMMLENPINLPLLFHREESEYQVLLQWLSLASVFLQNLIPYLLLIKKIHSQPPFQQKRNSHAQTDTEYIKPRN</sequence>
<protein>
    <submittedName>
        <fullName evidence="2">B double prime 1, subunit of RNA polymerase III transcription initiation factor IIIB</fullName>
    </submittedName>
</protein>
<feature type="compositionally biased region" description="Polar residues" evidence="1">
    <location>
        <begin position="120"/>
        <end position="132"/>
    </location>
</feature>
<dbReference type="EMBL" id="JACASE010000008">
    <property type="protein sequence ID" value="KAF6439846.1"/>
    <property type="molecule type" value="Genomic_DNA"/>
</dbReference>
<feature type="region of interest" description="Disordered" evidence="1">
    <location>
        <begin position="120"/>
        <end position="139"/>
    </location>
</feature>
<keyword evidence="2" id="KW-0648">Protein biosynthesis</keyword>
<dbReference type="Proteomes" id="UP000593571">
    <property type="component" value="Unassembled WGS sequence"/>
</dbReference>
<dbReference type="AlphaFoldDB" id="A0A7J8EWU3"/>
<proteinExistence type="predicted"/>
<gene>
    <name evidence="2" type="ORF">HJG63_001436</name>
</gene>
<keyword evidence="3" id="KW-1185">Reference proteome</keyword>
<accession>A0A7J8EWU3</accession>
<name>A0A7J8EWU3_ROUAE</name>
<reference evidence="2 3" key="1">
    <citation type="journal article" date="2020" name="Nature">
        <title>Six reference-quality genomes reveal evolution of bat adaptations.</title>
        <authorList>
            <person name="Jebb D."/>
            <person name="Huang Z."/>
            <person name="Pippel M."/>
            <person name="Hughes G.M."/>
            <person name="Lavrichenko K."/>
            <person name="Devanna P."/>
            <person name="Winkler S."/>
            <person name="Jermiin L.S."/>
            <person name="Skirmuntt E.C."/>
            <person name="Katzourakis A."/>
            <person name="Burkitt-Gray L."/>
            <person name="Ray D.A."/>
            <person name="Sullivan K.A.M."/>
            <person name="Roscito J.G."/>
            <person name="Kirilenko B.M."/>
            <person name="Davalos L.M."/>
            <person name="Corthals A.P."/>
            <person name="Power M.L."/>
            <person name="Jones G."/>
            <person name="Ransome R.D."/>
            <person name="Dechmann D.K.N."/>
            <person name="Locatelli A.G."/>
            <person name="Puechmaille S.J."/>
            <person name="Fedrigo O."/>
            <person name="Jarvis E.D."/>
            <person name="Hiller M."/>
            <person name="Vernes S.C."/>
            <person name="Myers E.W."/>
            <person name="Teeling E.C."/>
        </authorList>
    </citation>
    <scope>NUCLEOTIDE SEQUENCE [LARGE SCALE GENOMIC DNA]</scope>
    <source>
        <strain evidence="2">MRouAeg1</strain>
        <tissue evidence="2">Muscle</tissue>
    </source>
</reference>